<keyword evidence="6" id="KW-0411">Iron-sulfur</keyword>
<evidence type="ECO:0000313" key="8">
    <source>
        <dbReference type="EMBL" id="AGB41253.1"/>
    </source>
</evidence>
<evidence type="ECO:0000256" key="5">
    <source>
        <dbReference type="ARBA" id="ARBA00023004"/>
    </source>
</evidence>
<dbReference type="GO" id="GO:0003824">
    <property type="term" value="F:catalytic activity"/>
    <property type="evidence" value="ECO:0007669"/>
    <property type="project" value="InterPro"/>
</dbReference>
<dbReference type="InterPro" id="IPR007197">
    <property type="entry name" value="rSAM"/>
</dbReference>
<dbReference type="Gene3D" id="3.20.20.70">
    <property type="entry name" value="Aldolase class I"/>
    <property type="match status" value="1"/>
</dbReference>
<dbReference type="SUPFAM" id="SSF102114">
    <property type="entry name" value="Radical SAM enzymes"/>
    <property type="match status" value="1"/>
</dbReference>
<keyword evidence="3" id="KW-0949">S-adenosyl-L-methionine</keyword>
<gene>
    <name evidence="8" type="ordered locus">Halha_1308</name>
</gene>
<organism evidence="8 9">
    <name type="scientific">Halobacteroides halobius (strain ATCC 35273 / DSM 5150 / MD-1)</name>
    <dbReference type="NCBI Taxonomy" id="748449"/>
    <lineage>
        <taxon>Bacteria</taxon>
        <taxon>Bacillati</taxon>
        <taxon>Bacillota</taxon>
        <taxon>Clostridia</taxon>
        <taxon>Halanaerobiales</taxon>
        <taxon>Halobacteroidaceae</taxon>
        <taxon>Halobacteroides</taxon>
    </lineage>
</organism>
<dbReference type="InterPro" id="IPR010722">
    <property type="entry name" value="BATS_dom"/>
</dbReference>
<dbReference type="GO" id="GO:0051539">
    <property type="term" value="F:4 iron, 4 sulfur cluster binding"/>
    <property type="evidence" value="ECO:0007669"/>
    <property type="project" value="UniProtKB-KW"/>
</dbReference>
<sequence length="366" mass="41999">MSYYNKYTKFKDIDFNNFFKQVTAKDVKKVLTKEKLAKEDFLTLLAPVASNYLEELAQRAHKLTIQHFGKIVSLYTPIYITDHCVNQCSYCGFNVTNNFKRSKLSLKEVEKEAQVIAKKGFKNLLILTGESRKHASISYLKKVIKVLKNYFPSLAIEIYPLTTEGYKELIATGIDGLTIYQEVYDQQIYDKVHLKGPKKNYHFRLDAPERGCQAGMRKVNIGALLGLNNWREEAFFTGLHAYYLQNKYLETQIGLSLPRLRPHLGSFQPNSIVNDRNLVQIMLAFRLFLPRVGINLSTRESAQLRDNLLPLGVTKLSAESSTAVGGYTSSNNEKQFDISDKRKINTVKQVLLNKGYQPVFKSWQRI</sequence>
<dbReference type="Proteomes" id="UP000010880">
    <property type="component" value="Chromosome"/>
</dbReference>
<dbReference type="SFLD" id="SFLDS00029">
    <property type="entry name" value="Radical_SAM"/>
    <property type="match status" value="1"/>
</dbReference>
<dbReference type="eggNOG" id="COG0502">
    <property type="taxonomic scope" value="Bacteria"/>
</dbReference>
<dbReference type="Pfam" id="PF04055">
    <property type="entry name" value="Radical_SAM"/>
    <property type="match status" value="1"/>
</dbReference>
<dbReference type="SFLD" id="SFLDF00301">
    <property type="entry name" value="2-iminoacetate_synthase_(ThiH)"/>
    <property type="match status" value="1"/>
</dbReference>
<dbReference type="RefSeq" id="WP_015326975.1">
    <property type="nucleotide sequence ID" value="NC_019978.1"/>
</dbReference>
<dbReference type="AlphaFoldDB" id="L0KAZ2"/>
<reference evidence="9" key="1">
    <citation type="submission" date="2012-02" db="EMBL/GenBank/DDBJ databases">
        <title>The complete genome of Halobacteroides halobius DSM 5150.</title>
        <authorList>
            <person name="Lucas S."/>
            <person name="Copeland A."/>
            <person name="Lapidus A."/>
            <person name="Glavina del Rio T."/>
            <person name="Dalin E."/>
            <person name="Tice H."/>
            <person name="Bruce D."/>
            <person name="Goodwin L."/>
            <person name="Pitluck S."/>
            <person name="Peters L."/>
            <person name="Mikhailova N."/>
            <person name="Gu W."/>
            <person name="Kyrpides N."/>
            <person name="Mavromatis K."/>
            <person name="Ivanova N."/>
            <person name="Brettin T."/>
            <person name="Detter J.C."/>
            <person name="Han C."/>
            <person name="Larimer F."/>
            <person name="Land M."/>
            <person name="Hauser L."/>
            <person name="Markowitz V."/>
            <person name="Cheng J.-F."/>
            <person name="Hugenholtz P."/>
            <person name="Woyke T."/>
            <person name="Wu D."/>
            <person name="Tindall B."/>
            <person name="Pomrenke H."/>
            <person name="Brambilla E."/>
            <person name="Klenk H.-P."/>
            <person name="Eisen J.A."/>
        </authorList>
    </citation>
    <scope>NUCLEOTIDE SEQUENCE [LARGE SCALE GENOMIC DNA]</scope>
    <source>
        <strain evidence="9">ATCC 35273 / DSM 5150 / MD-1</strain>
    </source>
</reference>
<keyword evidence="2" id="KW-0004">4Fe-4S</keyword>
<dbReference type="InterPro" id="IPR013785">
    <property type="entry name" value="Aldolase_TIM"/>
</dbReference>
<dbReference type="InterPro" id="IPR034428">
    <property type="entry name" value="ThiH/NoCL/HydG-like"/>
</dbReference>
<dbReference type="GO" id="GO:0009228">
    <property type="term" value="P:thiamine biosynthetic process"/>
    <property type="evidence" value="ECO:0007669"/>
    <property type="project" value="InterPro"/>
</dbReference>
<evidence type="ECO:0000256" key="1">
    <source>
        <dbReference type="ARBA" id="ARBA00001966"/>
    </source>
</evidence>
<dbReference type="PANTHER" id="PTHR43583">
    <property type="entry name" value="2-IMINOACETATE SYNTHASE"/>
    <property type="match status" value="1"/>
</dbReference>
<feature type="domain" description="Biotin and thiamin synthesis-associated" evidence="7">
    <location>
        <begin position="256"/>
        <end position="358"/>
    </location>
</feature>
<dbReference type="InterPro" id="IPR012726">
    <property type="entry name" value="ThiH"/>
</dbReference>
<evidence type="ECO:0000256" key="3">
    <source>
        <dbReference type="ARBA" id="ARBA00022691"/>
    </source>
</evidence>
<dbReference type="SFLD" id="SFLDG01060">
    <property type="entry name" value="BATS_domain_containing"/>
    <property type="match status" value="1"/>
</dbReference>
<dbReference type="OrthoDB" id="9801120at2"/>
<evidence type="ECO:0000313" key="9">
    <source>
        <dbReference type="Proteomes" id="UP000010880"/>
    </source>
</evidence>
<dbReference type="SFLD" id="SFLDG01081">
    <property type="entry name" value="cleavage_of_the_Ca-Cb_bond_in"/>
    <property type="match status" value="1"/>
</dbReference>
<dbReference type="InterPro" id="IPR058240">
    <property type="entry name" value="rSAM_sf"/>
</dbReference>
<protein>
    <submittedName>
        <fullName evidence="8">Thiazole biosynthesis protein ThiH</fullName>
    </submittedName>
</protein>
<dbReference type="PATRIC" id="fig|748449.3.peg.1265"/>
<keyword evidence="9" id="KW-1185">Reference proteome</keyword>
<evidence type="ECO:0000259" key="7">
    <source>
        <dbReference type="SMART" id="SM00876"/>
    </source>
</evidence>
<proteinExistence type="predicted"/>
<dbReference type="EMBL" id="CP003359">
    <property type="protein sequence ID" value="AGB41253.1"/>
    <property type="molecule type" value="Genomic_DNA"/>
</dbReference>
<keyword evidence="5" id="KW-0408">Iron</keyword>
<dbReference type="KEGG" id="hhl:Halha_1308"/>
<dbReference type="STRING" id="748449.Halha_1308"/>
<keyword evidence="4" id="KW-0479">Metal-binding</keyword>
<dbReference type="HOGENOM" id="CLU_046249_1_0_9"/>
<accession>L0KAZ2</accession>
<dbReference type="NCBIfam" id="TIGR02351">
    <property type="entry name" value="thiH"/>
    <property type="match status" value="1"/>
</dbReference>
<evidence type="ECO:0000256" key="4">
    <source>
        <dbReference type="ARBA" id="ARBA00022723"/>
    </source>
</evidence>
<evidence type="ECO:0000256" key="6">
    <source>
        <dbReference type="ARBA" id="ARBA00023014"/>
    </source>
</evidence>
<dbReference type="CDD" id="cd01335">
    <property type="entry name" value="Radical_SAM"/>
    <property type="match status" value="1"/>
</dbReference>
<dbReference type="GO" id="GO:0005506">
    <property type="term" value="F:iron ion binding"/>
    <property type="evidence" value="ECO:0007669"/>
    <property type="project" value="InterPro"/>
</dbReference>
<comment type="cofactor">
    <cofactor evidence="1">
        <name>[4Fe-4S] cluster</name>
        <dbReference type="ChEBI" id="CHEBI:49883"/>
    </cofactor>
</comment>
<dbReference type="Pfam" id="PF06968">
    <property type="entry name" value="BATS"/>
    <property type="match status" value="1"/>
</dbReference>
<name>L0KAZ2_HALHC</name>
<dbReference type="PANTHER" id="PTHR43583:SF1">
    <property type="entry name" value="2-IMINOACETATE SYNTHASE"/>
    <property type="match status" value="1"/>
</dbReference>
<dbReference type="SMART" id="SM00876">
    <property type="entry name" value="BATS"/>
    <property type="match status" value="1"/>
</dbReference>
<evidence type="ECO:0000256" key="2">
    <source>
        <dbReference type="ARBA" id="ARBA00022485"/>
    </source>
</evidence>